<proteinExistence type="predicted"/>
<gene>
    <name evidence="4" type="ORF">LAESUDRAFT_732499</name>
</gene>
<keyword evidence="5" id="KW-1185">Reference proteome</keyword>
<sequence length="323" mass="35825">MTGLNLHLGDSMGATLIGVLFSQLFYGCTCAQVLYYMWHYRKDRSSLRSLVAILWSMDTVATIVDIKIVWRYLVAGHANLSGHDVLFGDTSIEYSLAAVMVLIVQCYYMRTIWTLLAERRHNLKLALVVSMVICALVSCVCALVNVYIAIRDPGYPDIFAKAETSAIVQITTASVVDIFISATLTWVLNGGRSGVGYTEKLIRKLTVHVINRGMLTAVIQVMTLVMFVAFPKNAVYWSIFHFPGSKIYVNSLLAVLNARHYYAHGITADITTGLYLPTMQAAEFPLDTIDTVDSHYYESMPSGRRNPRTPGPSTSKLGKVAQC</sequence>
<evidence type="ECO:0000313" key="4">
    <source>
        <dbReference type="EMBL" id="KZT00173.1"/>
    </source>
</evidence>
<dbReference type="OrthoDB" id="3063206at2759"/>
<dbReference type="AlphaFoldDB" id="A0A165B3V4"/>
<dbReference type="RefSeq" id="XP_040757913.1">
    <property type="nucleotide sequence ID" value="XM_040910251.1"/>
</dbReference>
<protein>
    <recommendedName>
        <fullName evidence="3">DUF6534 domain-containing protein</fullName>
    </recommendedName>
</protein>
<dbReference type="InParanoid" id="A0A165B3V4"/>
<evidence type="ECO:0000256" key="2">
    <source>
        <dbReference type="SAM" id="Phobius"/>
    </source>
</evidence>
<feature type="transmembrane region" description="Helical" evidence="2">
    <location>
        <begin position="94"/>
        <end position="113"/>
    </location>
</feature>
<feature type="transmembrane region" description="Helical" evidence="2">
    <location>
        <begin position="125"/>
        <end position="150"/>
    </location>
</feature>
<dbReference type="EMBL" id="KV427693">
    <property type="protein sequence ID" value="KZT00173.1"/>
    <property type="molecule type" value="Genomic_DNA"/>
</dbReference>
<feature type="transmembrane region" description="Helical" evidence="2">
    <location>
        <begin position="166"/>
        <end position="188"/>
    </location>
</feature>
<evidence type="ECO:0000313" key="5">
    <source>
        <dbReference type="Proteomes" id="UP000076871"/>
    </source>
</evidence>
<keyword evidence="2" id="KW-1133">Transmembrane helix</keyword>
<feature type="transmembrane region" description="Helical" evidence="2">
    <location>
        <begin position="12"/>
        <end position="38"/>
    </location>
</feature>
<feature type="transmembrane region" description="Helical" evidence="2">
    <location>
        <begin position="209"/>
        <end position="230"/>
    </location>
</feature>
<feature type="transmembrane region" description="Helical" evidence="2">
    <location>
        <begin position="236"/>
        <end position="256"/>
    </location>
</feature>
<dbReference type="PANTHER" id="PTHR40465">
    <property type="entry name" value="CHROMOSOME 1, WHOLE GENOME SHOTGUN SEQUENCE"/>
    <property type="match status" value="1"/>
</dbReference>
<dbReference type="Pfam" id="PF20152">
    <property type="entry name" value="DUF6534"/>
    <property type="match status" value="1"/>
</dbReference>
<accession>A0A165B3V4</accession>
<dbReference type="STRING" id="1314785.A0A165B3V4"/>
<feature type="region of interest" description="Disordered" evidence="1">
    <location>
        <begin position="299"/>
        <end position="323"/>
    </location>
</feature>
<evidence type="ECO:0000259" key="3">
    <source>
        <dbReference type="Pfam" id="PF20152"/>
    </source>
</evidence>
<reference evidence="4 5" key="1">
    <citation type="journal article" date="2016" name="Mol. Biol. Evol.">
        <title>Comparative Genomics of Early-Diverging Mushroom-Forming Fungi Provides Insights into the Origins of Lignocellulose Decay Capabilities.</title>
        <authorList>
            <person name="Nagy L.G."/>
            <person name="Riley R."/>
            <person name="Tritt A."/>
            <person name="Adam C."/>
            <person name="Daum C."/>
            <person name="Floudas D."/>
            <person name="Sun H."/>
            <person name="Yadav J.S."/>
            <person name="Pangilinan J."/>
            <person name="Larsson K.H."/>
            <person name="Matsuura K."/>
            <person name="Barry K."/>
            <person name="Labutti K."/>
            <person name="Kuo R."/>
            <person name="Ohm R.A."/>
            <person name="Bhattacharya S.S."/>
            <person name="Shirouzu T."/>
            <person name="Yoshinaga Y."/>
            <person name="Martin F.M."/>
            <person name="Grigoriev I.V."/>
            <person name="Hibbett D.S."/>
        </authorList>
    </citation>
    <scope>NUCLEOTIDE SEQUENCE [LARGE SCALE GENOMIC DNA]</scope>
    <source>
        <strain evidence="4 5">93-53</strain>
    </source>
</reference>
<dbReference type="Proteomes" id="UP000076871">
    <property type="component" value="Unassembled WGS sequence"/>
</dbReference>
<evidence type="ECO:0000256" key="1">
    <source>
        <dbReference type="SAM" id="MobiDB-lite"/>
    </source>
</evidence>
<keyword evidence="2" id="KW-0472">Membrane</keyword>
<keyword evidence="2" id="KW-0812">Transmembrane</keyword>
<name>A0A165B3V4_9APHY</name>
<feature type="domain" description="DUF6534" evidence="3">
    <location>
        <begin position="174"/>
        <end position="261"/>
    </location>
</feature>
<dbReference type="InterPro" id="IPR045339">
    <property type="entry name" value="DUF6534"/>
</dbReference>
<dbReference type="PANTHER" id="PTHR40465:SF1">
    <property type="entry name" value="DUF6534 DOMAIN-CONTAINING PROTEIN"/>
    <property type="match status" value="1"/>
</dbReference>
<organism evidence="4 5">
    <name type="scientific">Laetiporus sulphureus 93-53</name>
    <dbReference type="NCBI Taxonomy" id="1314785"/>
    <lineage>
        <taxon>Eukaryota</taxon>
        <taxon>Fungi</taxon>
        <taxon>Dikarya</taxon>
        <taxon>Basidiomycota</taxon>
        <taxon>Agaricomycotina</taxon>
        <taxon>Agaricomycetes</taxon>
        <taxon>Polyporales</taxon>
        <taxon>Laetiporus</taxon>
    </lineage>
</organism>
<dbReference type="GeneID" id="63827280"/>
<feature type="transmembrane region" description="Helical" evidence="2">
    <location>
        <begin position="50"/>
        <end position="74"/>
    </location>
</feature>